<gene>
    <name evidence="1" type="ORF">GCM10009001_20410</name>
</gene>
<comment type="caution">
    <text evidence="1">The sequence shown here is derived from an EMBL/GenBank/DDBJ whole genome shotgun (WGS) entry which is preliminary data.</text>
</comment>
<keyword evidence="2" id="KW-1185">Reference proteome</keyword>
<dbReference type="RefSeq" id="WP_343812696.1">
    <property type="nucleotide sequence ID" value="NZ_BAAADS010000015.1"/>
</dbReference>
<dbReference type="InterPro" id="IPR043519">
    <property type="entry name" value="NT_sf"/>
</dbReference>
<accession>A0ABN1G3E7</accession>
<sequence>MGFETKHRNRDLEIPKHRQILLNTIEQDLLSDENIIAVFYGGSIGNQNTDLYSDIDLRIVVKDEVFEEYRLNKKQRAKKWGKVLFFEDFPWATYSIAHFDSFIKVDTFYFKIKDIKPSVWLQNIKIVHDTNGLVNDVLERSMSLSYKPNVEEIEIWRTKFFAYVHEAYRRTMRKEVYYALQCLDNLRMSMVTAWYMETGIQPNTFGDWAKIEGQRSKLQDWQLSLLADWHSSREPNEILNVIKSIVPEFIKVHNSLCEKYEIEENPEKVNEILDMVL</sequence>
<organism evidence="1 2">
    <name type="scientific">Virgibacillus siamensis</name>
    <dbReference type="NCBI Taxonomy" id="480071"/>
    <lineage>
        <taxon>Bacteria</taxon>
        <taxon>Bacillati</taxon>
        <taxon>Bacillota</taxon>
        <taxon>Bacilli</taxon>
        <taxon>Bacillales</taxon>
        <taxon>Bacillaceae</taxon>
        <taxon>Virgibacillus</taxon>
    </lineage>
</organism>
<name>A0ABN1G3E7_9BACI</name>
<proteinExistence type="predicted"/>
<reference evidence="1 2" key="1">
    <citation type="journal article" date="2019" name="Int. J. Syst. Evol. Microbiol.">
        <title>The Global Catalogue of Microorganisms (GCM) 10K type strain sequencing project: providing services to taxonomists for standard genome sequencing and annotation.</title>
        <authorList>
            <consortium name="The Broad Institute Genomics Platform"/>
            <consortium name="The Broad Institute Genome Sequencing Center for Infectious Disease"/>
            <person name="Wu L."/>
            <person name="Ma J."/>
        </authorList>
    </citation>
    <scope>NUCLEOTIDE SEQUENCE [LARGE SCALE GENOMIC DNA]</scope>
    <source>
        <strain evidence="1 2">JCM 15395</strain>
    </source>
</reference>
<evidence type="ECO:0000313" key="2">
    <source>
        <dbReference type="Proteomes" id="UP001500866"/>
    </source>
</evidence>
<dbReference type="Proteomes" id="UP001500866">
    <property type="component" value="Unassembled WGS sequence"/>
</dbReference>
<evidence type="ECO:0008006" key="3">
    <source>
        <dbReference type="Google" id="ProtNLM"/>
    </source>
</evidence>
<dbReference type="Gene3D" id="3.30.460.10">
    <property type="entry name" value="Beta Polymerase, domain 2"/>
    <property type="match status" value="1"/>
</dbReference>
<evidence type="ECO:0000313" key="1">
    <source>
        <dbReference type="EMBL" id="GAA0603364.1"/>
    </source>
</evidence>
<dbReference type="SUPFAM" id="SSF81301">
    <property type="entry name" value="Nucleotidyltransferase"/>
    <property type="match status" value="1"/>
</dbReference>
<dbReference type="EMBL" id="BAAADS010000015">
    <property type="protein sequence ID" value="GAA0603364.1"/>
    <property type="molecule type" value="Genomic_DNA"/>
</dbReference>
<protein>
    <recommendedName>
        <fullName evidence="3">Streptomycin adenylyltransferase</fullName>
    </recommendedName>
</protein>